<dbReference type="Proteomes" id="UP000515860">
    <property type="component" value="Chromosome"/>
</dbReference>
<comment type="similarity">
    <text evidence="9 10">Belongs to the thiamine-phosphate synthase family.</text>
</comment>
<evidence type="ECO:0000256" key="10">
    <source>
        <dbReference type="RuleBase" id="RU003826"/>
    </source>
</evidence>
<feature type="binding site" evidence="9">
    <location>
        <position position="117"/>
    </location>
    <ligand>
        <name>4-amino-2-methyl-5-(diphosphooxymethyl)pyrimidine</name>
        <dbReference type="ChEBI" id="CHEBI:57841"/>
    </ligand>
</feature>
<feature type="binding site" evidence="9">
    <location>
        <position position="98"/>
    </location>
    <ligand>
        <name>Mg(2+)</name>
        <dbReference type="ChEBI" id="CHEBI:18420"/>
    </ligand>
</feature>
<feature type="binding site" evidence="9">
    <location>
        <position position="173"/>
    </location>
    <ligand>
        <name>2-[(2R,5Z)-2-carboxy-4-methylthiazol-5(2H)-ylidene]ethyl phosphate</name>
        <dbReference type="ChEBI" id="CHEBI:62899"/>
    </ligand>
</feature>
<dbReference type="UniPathway" id="UPA00060">
    <property type="reaction ID" value="UER00141"/>
</dbReference>
<comment type="catalytic activity">
    <reaction evidence="8 9 10">
        <text>2-[(2R,5Z)-2-carboxy-4-methylthiazol-5(2H)-ylidene]ethyl phosphate + 4-amino-2-methyl-5-(diphosphooxymethyl)pyrimidine + 2 H(+) = thiamine phosphate + CO2 + diphosphate</text>
        <dbReference type="Rhea" id="RHEA:47844"/>
        <dbReference type="ChEBI" id="CHEBI:15378"/>
        <dbReference type="ChEBI" id="CHEBI:16526"/>
        <dbReference type="ChEBI" id="CHEBI:33019"/>
        <dbReference type="ChEBI" id="CHEBI:37575"/>
        <dbReference type="ChEBI" id="CHEBI:57841"/>
        <dbReference type="ChEBI" id="CHEBI:62899"/>
        <dbReference type="EC" id="2.5.1.3"/>
    </reaction>
</comment>
<feature type="binding site" evidence="9">
    <location>
        <position position="79"/>
    </location>
    <ligand>
        <name>Mg(2+)</name>
        <dbReference type="ChEBI" id="CHEBI:18420"/>
    </ligand>
</feature>
<proteinExistence type="inferred from homology"/>
<dbReference type="Gene3D" id="3.20.20.70">
    <property type="entry name" value="Aldolase class I"/>
    <property type="match status" value="1"/>
</dbReference>
<comment type="cofactor">
    <cofactor evidence="9">
        <name>Mg(2+)</name>
        <dbReference type="ChEBI" id="CHEBI:18420"/>
    </cofactor>
    <text evidence="9">Binds 1 Mg(2+) ion per subunit.</text>
</comment>
<dbReference type="HAMAP" id="MF_00097">
    <property type="entry name" value="TMP_synthase"/>
    <property type="match status" value="1"/>
</dbReference>
<dbReference type="EC" id="2.5.1.3" evidence="9"/>
<dbReference type="SUPFAM" id="SSF51391">
    <property type="entry name" value="Thiamin phosphate synthase"/>
    <property type="match status" value="1"/>
</dbReference>
<dbReference type="InterPro" id="IPR036206">
    <property type="entry name" value="ThiamineP_synth_sf"/>
</dbReference>
<keyword evidence="2 9" id="KW-0808">Transferase</keyword>
<evidence type="ECO:0000256" key="1">
    <source>
        <dbReference type="ARBA" id="ARBA00005165"/>
    </source>
</evidence>
<evidence type="ECO:0000259" key="12">
    <source>
        <dbReference type="Pfam" id="PF02581"/>
    </source>
</evidence>
<evidence type="ECO:0000256" key="6">
    <source>
        <dbReference type="ARBA" id="ARBA00047334"/>
    </source>
</evidence>
<evidence type="ECO:0000256" key="3">
    <source>
        <dbReference type="ARBA" id="ARBA00022723"/>
    </source>
</evidence>
<feature type="domain" description="Thiamine phosphate synthase/TenI" evidence="12">
    <location>
        <begin position="16"/>
        <end position="196"/>
    </location>
</feature>
<feature type="binding site" evidence="9">
    <location>
        <begin position="46"/>
        <end position="50"/>
    </location>
    <ligand>
        <name>4-amino-2-methyl-5-(diphosphooxymethyl)pyrimidine</name>
        <dbReference type="ChEBI" id="CHEBI:57841"/>
    </ligand>
</feature>
<comment type="catalytic activity">
    <reaction evidence="7 9 10">
        <text>2-(2-carboxy-4-methylthiazol-5-yl)ethyl phosphate + 4-amino-2-methyl-5-(diphosphooxymethyl)pyrimidine + 2 H(+) = thiamine phosphate + CO2 + diphosphate</text>
        <dbReference type="Rhea" id="RHEA:47848"/>
        <dbReference type="ChEBI" id="CHEBI:15378"/>
        <dbReference type="ChEBI" id="CHEBI:16526"/>
        <dbReference type="ChEBI" id="CHEBI:33019"/>
        <dbReference type="ChEBI" id="CHEBI:37575"/>
        <dbReference type="ChEBI" id="CHEBI:57841"/>
        <dbReference type="ChEBI" id="CHEBI:62890"/>
        <dbReference type="EC" id="2.5.1.3"/>
    </reaction>
</comment>
<dbReference type="GO" id="GO:0000287">
    <property type="term" value="F:magnesium ion binding"/>
    <property type="evidence" value="ECO:0007669"/>
    <property type="project" value="UniProtKB-UniRule"/>
</dbReference>
<feature type="binding site" evidence="9">
    <location>
        <begin position="193"/>
        <end position="194"/>
    </location>
    <ligand>
        <name>2-[(2R,5Z)-2-carboxy-4-methylthiazol-5(2H)-ylidene]ethyl phosphate</name>
        <dbReference type="ChEBI" id="CHEBI:62899"/>
    </ligand>
</feature>
<dbReference type="InterPro" id="IPR034291">
    <property type="entry name" value="TMP_synthase"/>
</dbReference>
<name>A0A7G9GHX4_9FIRM</name>
<evidence type="ECO:0000256" key="5">
    <source>
        <dbReference type="ARBA" id="ARBA00022977"/>
    </source>
</evidence>
<dbReference type="GO" id="GO:0004789">
    <property type="term" value="F:thiamine-phosphate diphosphorylase activity"/>
    <property type="evidence" value="ECO:0007669"/>
    <property type="project" value="UniProtKB-UniRule"/>
</dbReference>
<dbReference type="CDD" id="cd00564">
    <property type="entry name" value="TMP_TenI"/>
    <property type="match status" value="1"/>
</dbReference>
<evidence type="ECO:0000256" key="2">
    <source>
        <dbReference type="ARBA" id="ARBA00022679"/>
    </source>
</evidence>
<feature type="binding site" evidence="9">
    <location>
        <position position="146"/>
    </location>
    <ligand>
        <name>4-amino-2-methyl-5-(diphosphooxymethyl)pyrimidine</name>
        <dbReference type="ChEBI" id="CHEBI:57841"/>
    </ligand>
</feature>
<organism evidence="13 14">
    <name type="scientific">Wansuia hejianensis</name>
    <dbReference type="NCBI Taxonomy" id="2763667"/>
    <lineage>
        <taxon>Bacteria</taxon>
        <taxon>Bacillati</taxon>
        <taxon>Bacillota</taxon>
        <taxon>Clostridia</taxon>
        <taxon>Lachnospirales</taxon>
        <taxon>Lachnospiraceae</taxon>
        <taxon>Wansuia</taxon>
    </lineage>
</organism>
<dbReference type="Pfam" id="PF02581">
    <property type="entry name" value="TMP-TENI"/>
    <property type="match status" value="1"/>
</dbReference>
<comment type="function">
    <text evidence="9">Condenses 4-methyl-5-(beta-hydroxyethyl)thiazole monophosphate (THZ-P) and 2-methyl-4-amino-5-hydroxymethyl pyrimidine pyrophosphate (HMP-PP) to form thiamine monophosphate (TMP).</text>
</comment>
<dbReference type="AlphaFoldDB" id="A0A7G9GHX4"/>
<protein>
    <recommendedName>
        <fullName evidence="9">Thiamine-phosphate synthase</fullName>
        <shortName evidence="9">TP synthase</shortName>
        <shortName evidence="9">TPS</shortName>
        <ecNumber evidence="9">2.5.1.3</ecNumber>
    </recommendedName>
    <alternativeName>
        <fullName evidence="9">Thiamine-phosphate pyrophosphorylase</fullName>
        <shortName evidence="9">TMP pyrophosphorylase</shortName>
        <shortName evidence="9">TMP-PPase</shortName>
    </alternativeName>
</protein>
<dbReference type="GO" id="GO:0009228">
    <property type="term" value="P:thiamine biosynthetic process"/>
    <property type="evidence" value="ECO:0007669"/>
    <property type="project" value="UniProtKB-KW"/>
</dbReference>
<sequence>MSGNEIRENLRASLRLYGVTDRSWLRGETLVQQVEKALQGGVTFLQLREKQLQEEEFLEEALKIRELCSRYHVPFVIDDNVKVALRSGADGVHLGQADMGIQEARRILGEDKIIGLSARTVGQAVQAEKDGADYLGAGAVFGTSTKSDAITLPKGILKEICRSVSIPVVAIGGINSSNLLELRGTGISGAAVVSAIFAAEDIAAAARRLNVLAGQVTGL</sequence>
<gene>
    <name evidence="9 13" type="primary">thiE</name>
    <name evidence="13" type="ORF">H9Q79_02860</name>
</gene>
<dbReference type="InterPro" id="IPR022998">
    <property type="entry name" value="ThiamineP_synth_TenI"/>
</dbReference>
<keyword evidence="3 9" id="KW-0479">Metal-binding</keyword>
<dbReference type="KEGG" id="whj:H9Q79_02860"/>
<dbReference type="EMBL" id="CP060635">
    <property type="protein sequence ID" value="QNM10406.1"/>
    <property type="molecule type" value="Genomic_DNA"/>
</dbReference>
<dbReference type="PANTHER" id="PTHR20857">
    <property type="entry name" value="THIAMINE-PHOSPHATE PYROPHOSPHORYLASE"/>
    <property type="match status" value="1"/>
</dbReference>
<accession>A0A7G9GHX4</accession>
<feature type="binding site" evidence="9">
    <location>
        <position position="78"/>
    </location>
    <ligand>
        <name>4-amino-2-methyl-5-(diphosphooxymethyl)pyrimidine</name>
        <dbReference type="ChEBI" id="CHEBI:57841"/>
    </ligand>
</feature>
<dbReference type="FunFam" id="3.20.20.70:FF:000096">
    <property type="entry name" value="Thiamine-phosphate synthase"/>
    <property type="match status" value="1"/>
</dbReference>
<evidence type="ECO:0000313" key="14">
    <source>
        <dbReference type="Proteomes" id="UP000515860"/>
    </source>
</evidence>
<dbReference type="NCBIfam" id="TIGR00693">
    <property type="entry name" value="thiE"/>
    <property type="match status" value="1"/>
</dbReference>
<keyword evidence="14" id="KW-1185">Reference proteome</keyword>
<comment type="catalytic activity">
    <reaction evidence="6 9 10">
        <text>4-methyl-5-(2-phosphooxyethyl)-thiazole + 4-amino-2-methyl-5-(diphosphooxymethyl)pyrimidine + H(+) = thiamine phosphate + diphosphate</text>
        <dbReference type="Rhea" id="RHEA:22328"/>
        <dbReference type="ChEBI" id="CHEBI:15378"/>
        <dbReference type="ChEBI" id="CHEBI:33019"/>
        <dbReference type="ChEBI" id="CHEBI:37575"/>
        <dbReference type="ChEBI" id="CHEBI:57841"/>
        <dbReference type="ChEBI" id="CHEBI:58296"/>
        <dbReference type="EC" id="2.5.1.3"/>
    </reaction>
</comment>
<evidence type="ECO:0000256" key="11">
    <source>
        <dbReference type="RuleBase" id="RU004253"/>
    </source>
</evidence>
<keyword evidence="5 9" id="KW-0784">Thiamine biosynthesis</keyword>
<evidence type="ECO:0000256" key="4">
    <source>
        <dbReference type="ARBA" id="ARBA00022842"/>
    </source>
</evidence>
<evidence type="ECO:0000256" key="9">
    <source>
        <dbReference type="HAMAP-Rule" id="MF_00097"/>
    </source>
</evidence>
<evidence type="ECO:0000256" key="8">
    <source>
        <dbReference type="ARBA" id="ARBA00047883"/>
    </source>
</evidence>
<evidence type="ECO:0000256" key="7">
    <source>
        <dbReference type="ARBA" id="ARBA00047851"/>
    </source>
</evidence>
<dbReference type="InterPro" id="IPR013785">
    <property type="entry name" value="Aldolase_TIM"/>
</dbReference>
<dbReference type="GO" id="GO:0009229">
    <property type="term" value="P:thiamine diphosphate biosynthetic process"/>
    <property type="evidence" value="ECO:0007669"/>
    <property type="project" value="UniProtKB-UniRule"/>
</dbReference>
<feature type="binding site" evidence="9">
    <location>
        <begin position="143"/>
        <end position="145"/>
    </location>
    <ligand>
        <name>2-[(2R,5Z)-2-carboxy-4-methylthiazol-5(2H)-ylidene]ethyl phosphate</name>
        <dbReference type="ChEBI" id="CHEBI:62899"/>
    </ligand>
</feature>
<comment type="pathway">
    <text evidence="1 9 11">Cofactor biosynthesis; thiamine diphosphate biosynthesis; thiamine phosphate from 4-amino-2-methyl-5-diphosphomethylpyrimidine and 4-methyl-5-(2-phosphoethyl)-thiazole: step 1/1.</text>
</comment>
<dbReference type="GO" id="GO:0005737">
    <property type="term" value="C:cytoplasm"/>
    <property type="evidence" value="ECO:0007669"/>
    <property type="project" value="TreeGrafter"/>
</dbReference>
<evidence type="ECO:0000313" key="13">
    <source>
        <dbReference type="EMBL" id="QNM10406.1"/>
    </source>
</evidence>
<dbReference type="PANTHER" id="PTHR20857:SF15">
    <property type="entry name" value="THIAMINE-PHOSPHATE SYNTHASE"/>
    <property type="match status" value="1"/>
</dbReference>
<keyword evidence="4 9" id="KW-0460">Magnesium</keyword>
<reference evidence="13 14" key="1">
    <citation type="submission" date="2020-08" db="EMBL/GenBank/DDBJ databases">
        <authorList>
            <person name="Liu C."/>
            <person name="Sun Q."/>
        </authorList>
    </citation>
    <scope>NUCLEOTIDE SEQUENCE [LARGE SCALE GENOMIC DNA]</scope>
    <source>
        <strain evidence="13 14">NSJ-29</strain>
    </source>
</reference>